<dbReference type="KEGG" id="peg:E5R92_06030"/>
<dbReference type="InterPro" id="IPR012902">
    <property type="entry name" value="N_methyl_site"/>
</dbReference>
<accession>A0A6H1Q4B4</accession>
<dbReference type="NCBIfam" id="TIGR02532">
    <property type="entry name" value="IV_pilin_GFxxxE"/>
    <property type="match status" value="1"/>
</dbReference>
<dbReference type="EMBL" id="CP038852">
    <property type="protein sequence ID" value="QIZ21340.1"/>
    <property type="molecule type" value="Genomic_DNA"/>
</dbReference>
<evidence type="ECO:0000313" key="2">
    <source>
        <dbReference type="EMBL" id="QIZ21340.1"/>
    </source>
</evidence>
<organism evidence="2 3">
    <name type="scientific">Candidatus Pelagibacter giovannonii</name>
    <dbReference type="NCBI Taxonomy" id="2563896"/>
    <lineage>
        <taxon>Bacteria</taxon>
        <taxon>Pseudomonadati</taxon>
        <taxon>Pseudomonadota</taxon>
        <taxon>Alphaproteobacteria</taxon>
        <taxon>Candidatus Pelagibacterales</taxon>
        <taxon>Candidatus Pelagibacteraceae</taxon>
        <taxon>Candidatus Pelagibacter</taxon>
    </lineage>
</organism>
<dbReference type="PANTHER" id="PTHR30093">
    <property type="entry name" value="GENERAL SECRETION PATHWAY PROTEIN G"/>
    <property type="match status" value="1"/>
</dbReference>
<proteinExistence type="predicted"/>
<dbReference type="Proteomes" id="UP000501094">
    <property type="component" value="Chromosome"/>
</dbReference>
<name>A0A6H1Q4B4_9PROT</name>
<dbReference type="Gene3D" id="3.30.700.10">
    <property type="entry name" value="Glycoprotein, Type 4 Pilin"/>
    <property type="match status" value="1"/>
</dbReference>
<dbReference type="SUPFAM" id="SSF54523">
    <property type="entry name" value="Pili subunits"/>
    <property type="match status" value="1"/>
</dbReference>
<dbReference type="Pfam" id="PF07963">
    <property type="entry name" value="N_methyl"/>
    <property type="match status" value="1"/>
</dbReference>
<dbReference type="AlphaFoldDB" id="A0A6H1Q4B4"/>
<protein>
    <submittedName>
        <fullName evidence="2">Prepilin-type N-terminal cleavage/methylation domain-containing protein</fullName>
    </submittedName>
</protein>
<keyword evidence="1" id="KW-1133">Transmembrane helix</keyword>
<keyword evidence="3" id="KW-1185">Reference proteome</keyword>
<feature type="transmembrane region" description="Helical" evidence="1">
    <location>
        <begin position="34"/>
        <end position="55"/>
    </location>
</feature>
<sequence length="162" mass="17230">MLQLRLLLTTLRLSKKSFTKIKSKSSPGFSLVELLVVVAIIGILSAVGVVSYSGYVSGAKQKSAQNVMQQISLAQTEEYSNSGGYYTQADSSCTPTSLTSDNIETTLFGGGDQIAKDMGYEICIATGTGSSNFIIIAQEIKSSKACQLTLSRNGNFTRGDDC</sequence>
<evidence type="ECO:0000313" key="3">
    <source>
        <dbReference type="Proteomes" id="UP000501094"/>
    </source>
</evidence>
<dbReference type="InterPro" id="IPR045584">
    <property type="entry name" value="Pilin-like"/>
</dbReference>
<gene>
    <name evidence="2" type="ORF">E5R92_06030</name>
</gene>
<reference evidence="2 3" key="1">
    <citation type="journal article" date="2020" name="Nat. Microbiol.">
        <title>Lysogenic host-virus interactions in SAR11 marine bacteria.</title>
        <authorList>
            <person name="Morris R.M."/>
            <person name="Cain K.R."/>
            <person name="Hvorecny K.L."/>
            <person name="Kollman J.M."/>
        </authorList>
    </citation>
    <scope>NUCLEOTIDE SEQUENCE [LARGE SCALE GENOMIC DNA]</scope>
    <source>
        <strain evidence="2 3">NP1</strain>
    </source>
</reference>
<keyword evidence="1" id="KW-0472">Membrane</keyword>
<keyword evidence="1" id="KW-0812">Transmembrane</keyword>
<evidence type="ECO:0000256" key="1">
    <source>
        <dbReference type="SAM" id="Phobius"/>
    </source>
</evidence>